<dbReference type="Proteomes" id="UP000713479">
    <property type="component" value="Unassembled WGS sequence"/>
</dbReference>
<dbReference type="AlphaFoldDB" id="A0A8T3VPV6"/>
<comment type="caution">
    <text evidence="1">The sequence shown here is derived from an EMBL/GenBank/DDBJ whole genome shotgun (WGS) entry which is preliminary data.</text>
</comment>
<sequence length="69" mass="8288">MEDVDKLLLPEINLETDDIIMNIAVKKDYSLIKDLTERKKEFINDLKSFIDEFDETEESLEFMKYYDGF</sequence>
<dbReference type="EMBL" id="SUTF01000002">
    <property type="protein sequence ID" value="MBE6510005.1"/>
    <property type="molecule type" value="Genomic_DNA"/>
</dbReference>
<reference evidence="1" key="1">
    <citation type="submission" date="2019-04" db="EMBL/GenBank/DDBJ databases">
        <title>Evolution of Biomass-Degrading Anaerobic Consortia Revealed by Metagenomics.</title>
        <authorList>
            <person name="Peng X."/>
        </authorList>
    </citation>
    <scope>NUCLEOTIDE SEQUENCE</scope>
    <source>
        <strain evidence="1">SIG13</strain>
    </source>
</reference>
<accession>A0A8T3VPV6</accession>
<organism evidence="1 2">
    <name type="scientific">Methanobrevibacter millerae</name>
    <dbReference type="NCBI Taxonomy" id="230361"/>
    <lineage>
        <taxon>Archaea</taxon>
        <taxon>Methanobacteriati</taxon>
        <taxon>Methanobacteriota</taxon>
        <taxon>Methanomada group</taxon>
        <taxon>Methanobacteria</taxon>
        <taxon>Methanobacteriales</taxon>
        <taxon>Methanobacteriaceae</taxon>
        <taxon>Methanobrevibacter</taxon>
    </lineage>
</organism>
<evidence type="ECO:0000313" key="2">
    <source>
        <dbReference type="Proteomes" id="UP000713479"/>
    </source>
</evidence>
<gene>
    <name evidence="1" type="ORF">E7Z74_01860</name>
</gene>
<evidence type="ECO:0000313" key="1">
    <source>
        <dbReference type="EMBL" id="MBE6510005.1"/>
    </source>
</evidence>
<name>A0A8T3VPV6_9EURY</name>
<protein>
    <submittedName>
        <fullName evidence="1">Uncharacterized protein</fullName>
    </submittedName>
</protein>
<proteinExistence type="predicted"/>